<dbReference type="Proteomes" id="UP000306274">
    <property type="component" value="Unassembled WGS sequence"/>
</dbReference>
<dbReference type="EMBL" id="SRZK01000006">
    <property type="protein sequence ID" value="TGZ12053.1"/>
    <property type="molecule type" value="Genomic_DNA"/>
</dbReference>
<accession>A0ABY2PLS7</accession>
<evidence type="ECO:0000313" key="1">
    <source>
        <dbReference type="EMBL" id="TGZ12053.1"/>
    </source>
</evidence>
<name>A0ABY2PLS7_9ACTN</name>
<protein>
    <submittedName>
        <fullName evidence="1">Peptidase</fullName>
    </submittedName>
</protein>
<feature type="non-terminal residue" evidence="1">
    <location>
        <position position="43"/>
    </location>
</feature>
<proteinExistence type="predicted"/>
<keyword evidence="2" id="KW-1185">Reference proteome</keyword>
<reference evidence="1 2" key="1">
    <citation type="submission" date="2019-04" db="EMBL/GenBank/DDBJ databases">
        <title>Streptomyces rhizosphaericola sp. nov., an actinobacterium isolated from the wheat rhizosphere.</title>
        <authorList>
            <person name="Vargas Hoyos H.A."/>
            <person name="Santos S.N."/>
            <person name="Genuario D.B."/>
            <person name="Melo I.S."/>
            <person name="Da Silva L.J."/>
            <person name="Da Silva F.S.P."/>
            <person name="Zucchi T.D."/>
        </authorList>
    </citation>
    <scope>NUCLEOTIDE SEQUENCE [LARGE SCALE GENOMIC DNA]</scope>
    <source>
        <strain evidence="1 2">1AS2c</strain>
    </source>
</reference>
<evidence type="ECO:0000313" key="2">
    <source>
        <dbReference type="Proteomes" id="UP000306274"/>
    </source>
</evidence>
<gene>
    <name evidence="1" type="ORF">E5Z02_01245</name>
</gene>
<organism evidence="1 2">
    <name type="scientific">Streptomyces rhizosphaericola</name>
    <dbReference type="NCBI Taxonomy" id="2564098"/>
    <lineage>
        <taxon>Bacteria</taxon>
        <taxon>Bacillati</taxon>
        <taxon>Actinomycetota</taxon>
        <taxon>Actinomycetes</taxon>
        <taxon>Kitasatosporales</taxon>
        <taxon>Streptomycetaceae</taxon>
        <taxon>Streptomyces</taxon>
    </lineage>
</organism>
<comment type="caution">
    <text evidence="1">The sequence shown here is derived from an EMBL/GenBank/DDBJ whole genome shotgun (WGS) entry which is preliminary data.</text>
</comment>
<sequence length="43" mass="4192">MSPTSRARLRDARALTALGLAAGIAVPAALLAGPQAVARPAAP</sequence>